<keyword evidence="2 7" id="KW-0963">Cytoplasm</keyword>
<dbReference type="CDD" id="cd16320">
    <property type="entry name" value="MraZ_N"/>
    <property type="match status" value="1"/>
</dbReference>
<keyword evidence="9" id="KW-0131">Cell cycle</keyword>
<dbReference type="GO" id="GO:0003700">
    <property type="term" value="F:DNA-binding transcription factor activity"/>
    <property type="evidence" value="ECO:0007669"/>
    <property type="project" value="UniProtKB-UniRule"/>
</dbReference>
<keyword evidence="4 7" id="KW-0805">Transcription regulation</keyword>
<evidence type="ECO:0000256" key="4">
    <source>
        <dbReference type="ARBA" id="ARBA00023015"/>
    </source>
</evidence>
<evidence type="ECO:0000256" key="1">
    <source>
        <dbReference type="ARBA" id="ARBA00013860"/>
    </source>
</evidence>
<dbReference type="InterPro" id="IPR038619">
    <property type="entry name" value="MraZ_sf"/>
</dbReference>
<keyword evidence="6 7" id="KW-0804">Transcription</keyword>
<evidence type="ECO:0000256" key="7">
    <source>
        <dbReference type="HAMAP-Rule" id="MF_01008"/>
    </source>
</evidence>
<dbReference type="Gene3D" id="3.40.1550.20">
    <property type="entry name" value="Transcriptional regulator MraZ domain"/>
    <property type="match status" value="1"/>
</dbReference>
<keyword evidence="10" id="KW-1185">Reference proteome</keyword>
<dbReference type="InterPro" id="IPR020603">
    <property type="entry name" value="MraZ_dom"/>
</dbReference>
<feature type="domain" description="SpoVT-AbrB" evidence="8">
    <location>
        <begin position="5"/>
        <end position="47"/>
    </location>
</feature>
<evidence type="ECO:0000256" key="6">
    <source>
        <dbReference type="ARBA" id="ARBA00023163"/>
    </source>
</evidence>
<name>A0A345Z3W8_9MOLU</name>
<accession>A0A345Z3W8</accession>
<dbReference type="SUPFAM" id="SSF89447">
    <property type="entry name" value="AbrB/MazE/MraZ-like"/>
    <property type="match status" value="1"/>
</dbReference>
<dbReference type="CDD" id="cd16321">
    <property type="entry name" value="MraZ_C"/>
    <property type="match status" value="1"/>
</dbReference>
<dbReference type="AlphaFoldDB" id="A0A345Z3W8"/>
<evidence type="ECO:0000313" key="9">
    <source>
        <dbReference type="EMBL" id="AXK51297.1"/>
    </source>
</evidence>
<dbReference type="Proteomes" id="UP000254792">
    <property type="component" value="Chromosome"/>
</dbReference>
<dbReference type="EMBL" id="CP031376">
    <property type="protein sequence ID" value="AXK51297.1"/>
    <property type="molecule type" value="Genomic_DNA"/>
</dbReference>
<comment type="subcellular location">
    <subcellularLocation>
        <location evidence="7">Cytoplasm</location>
        <location evidence="7">Nucleoid</location>
    </subcellularLocation>
</comment>
<evidence type="ECO:0000256" key="3">
    <source>
        <dbReference type="ARBA" id="ARBA00022737"/>
    </source>
</evidence>
<comment type="similarity">
    <text evidence="7">Belongs to the MraZ family.</text>
</comment>
<dbReference type="PROSITE" id="PS51740">
    <property type="entry name" value="SPOVT_ABRB"/>
    <property type="match status" value="2"/>
</dbReference>
<dbReference type="GO" id="GO:0009295">
    <property type="term" value="C:nucleoid"/>
    <property type="evidence" value="ECO:0007669"/>
    <property type="project" value="UniProtKB-SubCell"/>
</dbReference>
<feature type="domain" description="SpoVT-AbrB" evidence="8">
    <location>
        <begin position="76"/>
        <end position="119"/>
    </location>
</feature>
<dbReference type="GO" id="GO:0005737">
    <property type="term" value="C:cytoplasm"/>
    <property type="evidence" value="ECO:0007669"/>
    <property type="project" value="UniProtKB-UniRule"/>
</dbReference>
<dbReference type="GO" id="GO:0000976">
    <property type="term" value="F:transcription cis-regulatory region binding"/>
    <property type="evidence" value="ECO:0007669"/>
    <property type="project" value="TreeGrafter"/>
</dbReference>
<reference evidence="9 10" key="1">
    <citation type="submission" date="2018-07" db="EMBL/GenBank/DDBJ databases">
        <title>Complete genome sequence of Spiroplasma alleghenense PLHS-1 (ATCC 51752).</title>
        <authorList>
            <person name="Chou L."/>
            <person name="Lee T.-Y."/>
            <person name="Tsai Y.-M."/>
            <person name="Kuo C.-H."/>
        </authorList>
    </citation>
    <scope>NUCLEOTIDE SEQUENCE [LARGE SCALE GENOMIC DNA]</scope>
    <source>
        <strain evidence="9 10">PLHS-1</strain>
    </source>
</reference>
<keyword evidence="5 7" id="KW-0238">DNA-binding</keyword>
<comment type="subunit">
    <text evidence="7">Forms oligomers.</text>
</comment>
<evidence type="ECO:0000259" key="8">
    <source>
        <dbReference type="PROSITE" id="PS51740"/>
    </source>
</evidence>
<keyword evidence="3" id="KW-0677">Repeat</keyword>
<dbReference type="PANTHER" id="PTHR34701:SF1">
    <property type="entry name" value="TRANSCRIPTIONAL REGULATOR MRAZ"/>
    <property type="match status" value="1"/>
</dbReference>
<sequence>MLLGTFEHNLDEKLRLTIPSKLRNQLGDTIYVSKGFEGCLEIRSQTEFEIWYKEISQHSSTNSNARLVARQIFSNSAEIDFDSAGRIKLPSNLLNLAEITKNVLILGIGDKIEIWDVKKYQDYSNGHLTDLEEVANQLGGAK</sequence>
<dbReference type="RefSeq" id="WP_162807945.1">
    <property type="nucleotide sequence ID" value="NZ_CP031376.1"/>
</dbReference>
<dbReference type="PANTHER" id="PTHR34701">
    <property type="entry name" value="TRANSCRIPTIONAL REGULATOR MRAZ"/>
    <property type="match status" value="1"/>
</dbReference>
<dbReference type="InterPro" id="IPR037914">
    <property type="entry name" value="SpoVT-AbrB_sf"/>
</dbReference>
<evidence type="ECO:0000313" key="10">
    <source>
        <dbReference type="Proteomes" id="UP000254792"/>
    </source>
</evidence>
<dbReference type="InterPro" id="IPR035644">
    <property type="entry name" value="MraZ_C"/>
</dbReference>
<dbReference type="GO" id="GO:2000143">
    <property type="term" value="P:negative regulation of DNA-templated transcription initiation"/>
    <property type="evidence" value="ECO:0007669"/>
    <property type="project" value="TreeGrafter"/>
</dbReference>
<dbReference type="NCBIfam" id="TIGR00242">
    <property type="entry name" value="division/cell wall cluster transcriptional repressor MraZ"/>
    <property type="match status" value="1"/>
</dbReference>
<dbReference type="Pfam" id="PF02381">
    <property type="entry name" value="MraZ"/>
    <property type="match status" value="2"/>
</dbReference>
<dbReference type="InterPro" id="IPR003444">
    <property type="entry name" value="MraZ"/>
</dbReference>
<evidence type="ECO:0000256" key="2">
    <source>
        <dbReference type="ARBA" id="ARBA00022490"/>
    </source>
</evidence>
<dbReference type="KEGG" id="salx:SALLE_v1c06250"/>
<dbReference type="InterPro" id="IPR035642">
    <property type="entry name" value="MraZ_N"/>
</dbReference>
<protein>
    <recommendedName>
        <fullName evidence="1 7">Transcriptional regulator MraZ</fullName>
    </recommendedName>
</protein>
<dbReference type="HAMAP" id="MF_01008">
    <property type="entry name" value="MraZ"/>
    <property type="match status" value="1"/>
</dbReference>
<organism evidence="9 10">
    <name type="scientific">Spiroplasma alleghenense</name>
    <dbReference type="NCBI Taxonomy" id="216931"/>
    <lineage>
        <taxon>Bacteria</taxon>
        <taxon>Bacillati</taxon>
        <taxon>Mycoplasmatota</taxon>
        <taxon>Mollicutes</taxon>
        <taxon>Entomoplasmatales</taxon>
        <taxon>Spiroplasmataceae</taxon>
        <taxon>Spiroplasma</taxon>
    </lineage>
</organism>
<proteinExistence type="inferred from homology"/>
<keyword evidence="9" id="KW-0132">Cell division</keyword>
<evidence type="ECO:0000256" key="5">
    <source>
        <dbReference type="ARBA" id="ARBA00023125"/>
    </source>
</evidence>
<dbReference type="InterPro" id="IPR007159">
    <property type="entry name" value="SpoVT-AbrB_dom"/>
</dbReference>
<dbReference type="GO" id="GO:0051301">
    <property type="term" value="P:cell division"/>
    <property type="evidence" value="ECO:0007669"/>
    <property type="project" value="UniProtKB-KW"/>
</dbReference>
<gene>
    <name evidence="7 9" type="primary">mraZ</name>
    <name evidence="9" type="ORF">SALLE_v1c06250</name>
</gene>